<sequence length="271" mass="29501">MRAERAPGRHAPAFRDTEPRAMRLPWLEPDTPFPPAQLALRDPDGLLAVGADLSVTRLRNAYSQGIFPWFSEGEPILWWSPDPRMVLRCEDFAPPHALAKRLRQLARAEAAGAPLLDVRVDTATPAVLAACAAPRGPGGGTWITAAMQAAYAAWHQAGDVHSIETWIDGELAGGLYGVSLGGMFFGESMFTRASGASKIALAHLVAFLRTQGVDWIDCQQQTAHLASLGARPVPRDAFLAHVREARRRPRPAWARGRLDTQGRLHPYAPAD</sequence>
<keyword evidence="3 6" id="KW-0808">Transferase</keyword>
<dbReference type="Gene3D" id="3.30.70.3550">
    <property type="entry name" value="Leucyl/phenylalanyl-tRNA-protein transferase, N-terminal domain"/>
    <property type="match status" value="1"/>
</dbReference>
<dbReference type="EMBL" id="CAADIH010000013">
    <property type="protein sequence ID" value="VFR40471.1"/>
    <property type="molecule type" value="Genomic_DNA"/>
</dbReference>
<dbReference type="EMBL" id="CAADIF010000007">
    <property type="protein sequence ID" value="VFR70168.1"/>
    <property type="molecule type" value="Genomic_DNA"/>
</dbReference>
<dbReference type="PANTHER" id="PTHR30098">
    <property type="entry name" value="LEUCYL/PHENYLALANYL-TRNA--PROTEIN TRANSFERASE"/>
    <property type="match status" value="1"/>
</dbReference>
<reference evidence="6" key="1">
    <citation type="submission" date="2019-03" db="EMBL/GenBank/DDBJ databases">
        <authorList>
            <person name="Danneels B."/>
        </authorList>
    </citation>
    <scope>NUCLEOTIDE SEQUENCE</scope>
</reference>
<proteinExistence type="inferred from homology"/>
<dbReference type="InterPro" id="IPR016181">
    <property type="entry name" value="Acyl_CoA_acyltransferase"/>
</dbReference>
<dbReference type="InterPro" id="IPR042203">
    <property type="entry name" value="Leu/Phe-tRNA_Trfase_C"/>
</dbReference>
<keyword evidence="2" id="KW-0963">Cytoplasm</keyword>
<evidence type="ECO:0000313" key="6">
    <source>
        <dbReference type="EMBL" id="VFR40471.1"/>
    </source>
</evidence>
<dbReference type="GO" id="GO:0030163">
    <property type="term" value="P:protein catabolic process"/>
    <property type="evidence" value="ECO:0007669"/>
    <property type="project" value="InterPro"/>
</dbReference>
<evidence type="ECO:0000256" key="2">
    <source>
        <dbReference type="ARBA" id="ARBA00022490"/>
    </source>
</evidence>
<keyword evidence="4 6" id="KW-0012">Acyltransferase</keyword>
<name>A0A484QTS7_9ZZZZ</name>
<dbReference type="Gene3D" id="3.40.630.70">
    <property type="entry name" value="Leucyl/phenylalanyl-tRNA-protein transferase, C-terminal domain"/>
    <property type="match status" value="1"/>
</dbReference>
<dbReference type="InterPro" id="IPR004616">
    <property type="entry name" value="Leu/Phe-tRNA_Trfase"/>
</dbReference>
<dbReference type="InterPro" id="IPR042221">
    <property type="entry name" value="Leu/Phe-tRNA_Trfase_N"/>
</dbReference>
<dbReference type="EC" id="2.3.2.6" evidence="6"/>
<accession>A0A484QTS7</accession>
<evidence type="ECO:0000313" key="5">
    <source>
        <dbReference type="EMBL" id="VFR18505.1"/>
    </source>
</evidence>
<dbReference type="GO" id="GO:0008914">
    <property type="term" value="F:leucyl-tRNA--protein transferase activity"/>
    <property type="evidence" value="ECO:0007669"/>
    <property type="project" value="UniProtKB-EC"/>
</dbReference>
<dbReference type="EMBL" id="CAADIA010000001">
    <property type="protein sequence ID" value="VFR18505.1"/>
    <property type="molecule type" value="Genomic_DNA"/>
</dbReference>
<evidence type="ECO:0000256" key="3">
    <source>
        <dbReference type="ARBA" id="ARBA00022679"/>
    </source>
</evidence>
<dbReference type="GO" id="GO:0005737">
    <property type="term" value="C:cytoplasm"/>
    <property type="evidence" value="ECO:0007669"/>
    <property type="project" value="UniProtKB-SubCell"/>
</dbReference>
<organism evidence="6">
    <name type="scientific">plant metagenome</name>
    <dbReference type="NCBI Taxonomy" id="1297885"/>
    <lineage>
        <taxon>unclassified sequences</taxon>
        <taxon>metagenomes</taxon>
        <taxon>organismal metagenomes</taxon>
    </lineage>
</organism>
<dbReference type="FunFam" id="3.30.70.3550:FF:000001">
    <property type="entry name" value="Leucyl/phenylalanyl-tRNA--protein transferase"/>
    <property type="match status" value="1"/>
</dbReference>
<dbReference type="HAMAP" id="MF_00688">
    <property type="entry name" value="Leu_Phe_trans"/>
    <property type="match status" value="1"/>
</dbReference>
<dbReference type="SUPFAM" id="SSF55729">
    <property type="entry name" value="Acyl-CoA N-acyltransferases (Nat)"/>
    <property type="match status" value="1"/>
</dbReference>
<evidence type="ECO:0000313" key="7">
    <source>
        <dbReference type="EMBL" id="VFR70168.1"/>
    </source>
</evidence>
<dbReference type="NCBIfam" id="TIGR00667">
    <property type="entry name" value="aat"/>
    <property type="match status" value="1"/>
</dbReference>
<protein>
    <submittedName>
        <fullName evidence="6">Leucyl/phenylalanyl-tRNA--protein transferase</fullName>
        <ecNumber evidence="6">2.3.2.6</ecNumber>
    </submittedName>
</protein>
<evidence type="ECO:0000256" key="1">
    <source>
        <dbReference type="ARBA" id="ARBA00004496"/>
    </source>
</evidence>
<comment type="subcellular location">
    <subcellularLocation>
        <location evidence="1">Cytoplasm</location>
    </subcellularLocation>
</comment>
<dbReference type="Pfam" id="PF03588">
    <property type="entry name" value="Leu_Phe_trans"/>
    <property type="match status" value="1"/>
</dbReference>
<dbReference type="PANTHER" id="PTHR30098:SF2">
    <property type="entry name" value="LEUCYL_PHENYLALANYL-TRNA--PROTEIN TRANSFERASE"/>
    <property type="match status" value="1"/>
</dbReference>
<dbReference type="AlphaFoldDB" id="A0A484QTS7"/>
<gene>
    <name evidence="5" type="ORF">ANK1_1010</name>
    <name evidence="7" type="ORF">ANK2_1010</name>
    <name evidence="6" type="ORF">BER2_1135</name>
</gene>
<evidence type="ECO:0000256" key="4">
    <source>
        <dbReference type="ARBA" id="ARBA00023315"/>
    </source>
</evidence>